<keyword evidence="2" id="KW-1185">Reference proteome</keyword>
<proteinExistence type="predicted"/>
<sequence length="222" mass="23546">MPAVKAAPTVATRSHLDALFAKIDPARARVIFAIDATASRQPTWDMASKLTAELFDSAAAIGGLDIQLVYYRGHGECVASKWLSDAKSLASIMSGVACHAGETQIGKVLTHAKKESARKKVGAVILISDACEESPSELYNAARELHDVPVFLFQEGDDEHVGQIYGQIADITHGASCRFDQGASQRLADLLKAVAAFAAGGVKALANQNSESAKLLLTQLKK</sequence>
<accession>A0A4Q0SG84</accession>
<dbReference type="EMBL" id="LBJQ01000005">
    <property type="protein sequence ID" value="RXH38455.1"/>
    <property type="molecule type" value="Genomic_DNA"/>
</dbReference>
<evidence type="ECO:0000313" key="2">
    <source>
        <dbReference type="Proteomes" id="UP000289546"/>
    </source>
</evidence>
<evidence type="ECO:0000313" key="1">
    <source>
        <dbReference type="EMBL" id="RXH38455.1"/>
    </source>
</evidence>
<dbReference type="AlphaFoldDB" id="A0A4Q0SG84"/>
<protein>
    <recommendedName>
        <fullName evidence="3">VWFA domain-containing protein</fullName>
    </recommendedName>
</protein>
<gene>
    <name evidence="1" type="ORF">XH99_01020</name>
</gene>
<dbReference type="Proteomes" id="UP000289546">
    <property type="component" value="Unassembled WGS sequence"/>
</dbReference>
<dbReference type="OrthoDB" id="5430236at2"/>
<evidence type="ECO:0008006" key="3">
    <source>
        <dbReference type="Google" id="ProtNLM"/>
    </source>
</evidence>
<organism evidence="1 2">
    <name type="scientific">Bradyrhizobium nanningense</name>
    <dbReference type="NCBI Taxonomy" id="1325118"/>
    <lineage>
        <taxon>Bacteria</taxon>
        <taxon>Pseudomonadati</taxon>
        <taxon>Pseudomonadota</taxon>
        <taxon>Alphaproteobacteria</taxon>
        <taxon>Hyphomicrobiales</taxon>
        <taxon>Nitrobacteraceae</taxon>
        <taxon>Bradyrhizobium</taxon>
    </lineage>
</organism>
<reference evidence="1 2" key="1">
    <citation type="submission" date="2015-04" db="EMBL/GenBank/DDBJ databases">
        <title>Comparative genomics of rhizobia nodulating Arachis hypogaea in China.</title>
        <authorList>
            <person name="Li Y."/>
        </authorList>
    </citation>
    <scope>NUCLEOTIDE SEQUENCE [LARGE SCALE GENOMIC DNA]</scope>
    <source>
        <strain evidence="1 2">CCBAU 51757</strain>
    </source>
</reference>
<comment type="caution">
    <text evidence="1">The sequence shown here is derived from an EMBL/GenBank/DDBJ whole genome shotgun (WGS) entry which is preliminary data.</text>
</comment>
<dbReference type="RefSeq" id="WP_128916142.1">
    <property type="nucleotide sequence ID" value="NZ_LBJC01000012.1"/>
</dbReference>
<name>A0A4Q0SG84_9BRAD</name>
<dbReference type="SUPFAM" id="SSF53300">
    <property type="entry name" value="vWA-like"/>
    <property type="match status" value="1"/>
</dbReference>
<dbReference type="InterPro" id="IPR036465">
    <property type="entry name" value="vWFA_dom_sf"/>
</dbReference>